<dbReference type="Proteomes" id="UP001610335">
    <property type="component" value="Unassembled WGS sequence"/>
</dbReference>
<protein>
    <submittedName>
        <fullName evidence="3">Uncharacterized protein</fullName>
    </submittedName>
</protein>
<sequence>MRMSRPTTLLHLLLGLRTSASTTLPTSTSTSILRSPHPPALLQQQCFPTNLYIPLSNPFLKTKPFYYYSTMSQPPHDQPDSTPASKSNSNSEAGENKSTPLALPSTSSTTIPQLDVNGDGVKLDHLGPLIVNVDGTLARISNWAQMTEIERGNTVRILGKRNKLRMEALKNKETEGGKEGEE</sequence>
<proteinExistence type="predicted"/>
<accession>A0ABR4IZN3</accession>
<feature type="signal peptide" evidence="2">
    <location>
        <begin position="1"/>
        <end position="21"/>
    </location>
</feature>
<organism evidence="3 4">
    <name type="scientific">Aspergillus cavernicola</name>
    <dbReference type="NCBI Taxonomy" id="176166"/>
    <lineage>
        <taxon>Eukaryota</taxon>
        <taxon>Fungi</taxon>
        <taxon>Dikarya</taxon>
        <taxon>Ascomycota</taxon>
        <taxon>Pezizomycotina</taxon>
        <taxon>Eurotiomycetes</taxon>
        <taxon>Eurotiomycetidae</taxon>
        <taxon>Eurotiales</taxon>
        <taxon>Aspergillaceae</taxon>
        <taxon>Aspergillus</taxon>
        <taxon>Aspergillus subgen. Nidulantes</taxon>
    </lineage>
</organism>
<name>A0ABR4IZN3_9EURO</name>
<gene>
    <name evidence="3" type="ORF">BDW59DRAFT_138379</name>
</gene>
<evidence type="ECO:0000256" key="2">
    <source>
        <dbReference type="SAM" id="SignalP"/>
    </source>
</evidence>
<keyword evidence="4" id="KW-1185">Reference proteome</keyword>
<dbReference type="EMBL" id="JBFXLS010000004">
    <property type="protein sequence ID" value="KAL2833258.1"/>
    <property type="molecule type" value="Genomic_DNA"/>
</dbReference>
<feature type="region of interest" description="Disordered" evidence="1">
    <location>
        <begin position="70"/>
        <end position="113"/>
    </location>
</feature>
<reference evidence="3 4" key="1">
    <citation type="submission" date="2024-07" db="EMBL/GenBank/DDBJ databases">
        <title>Section-level genome sequencing and comparative genomics of Aspergillus sections Usti and Cavernicolus.</title>
        <authorList>
            <consortium name="Lawrence Berkeley National Laboratory"/>
            <person name="Nybo J.L."/>
            <person name="Vesth T.C."/>
            <person name="Theobald S."/>
            <person name="Frisvad J.C."/>
            <person name="Larsen T.O."/>
            <person name="Kjaerboelling I."/>
            <person name="Rothschild-Mancinelli K."/>
            <person name="Lyhne E.K."/>
            <person name="Kogle M.E."/>
            <person name="Barry K."/>
            <person name="Clum A."/>
            <person name="Na H."/>
            <person name="Ledsgaard L."/>
            <person name="Lin J."/>
            <person name="Lipzen A."/>
            <person name="Kuo A."/>
            <person name="Riley R."/>
            <person name="Mondo S."/>
            <person name="LaButti K."/>
            <person name="Haridas S."/>
            <person name="Pangalinan J."/>
            <person name="Salamov A.A."/>
            <person name="Simmons B.A."/>
            <person name="Magnuson J.K."/>
            <person name="Chen J."/>
            <person name="Drula E."/>
            <person name="Henrissat B."/>
            <person name="Wiebenga A."/>
            <person name="Lubbers R.J."/>
            <person name="Gomes A.C."/>
            <person name="Makela M.R."/>
            <person name="Stajich J."/>
            <person name="Grigoriev I.V."/>
            <person name="Mortensen U.H."/>
            <person name="De vries R.P."/>
            <person name="Baker S.E."/>
            <person name="Andersen M.R."/>
        </authorList>
    </citation>
    <scope>NUCLEOTIDE SEQUENCE [LARGE SCALE GENOMIC DNA]</scope>
    <source>
        <strain evidence="3 4">CBS 600.67</strain>
    </source>
</reference>
<feature type="compositionally biased region" description="Low complexity" evidence="1">
    <location>
        <begin position="98"/>
        <end position="110"/>
    </location>
</feature>
<evidence type="ECO:0000313" key="3">
    <source>
        <dbReference type="EMBL" id="KAL2833258.1"/>
    </source>
</evidence>
<comment type="caution">
    <text evidence="3">The sequence shown here is derived from an EMBL/GenBank/DDBJ whole genome shotgun (WGS) entry which is preliminary data.</text>
</comment>
<feature type="chain" id="PRO_5046696102" evidence="2">
    <location>
        <begin position="22"/>
        <end position="182"/>
    </location>
</feature>
<dbReference type="PANTHER" id="PTHR39474:SF1">
    <property type="entry name" value="FUNGAL SPECIFIC TRANSCRIPTION FACTOR"/>
    <property type="match status" value="1"/>
</dbReference>
<dbReference type="PANTHER" id="PTHR39474">
    <property type="entry name" value="UNNAMED PRODUCT"/>
    <property type="match status" value="1"/>
</dbReference>
<evidence type="ECO:0000313" key="4">
    <source>
        <dbReference type="Proteomes" id="UP001610335"/>
    </source>
</evidence>
<feature type="compositionally biased region" description="Polar residues" evidence="1">
    <location>
        <begin position="70"/>
        <end position="97"/>
    </location>
</feature>
<keyword evidence="2" id="KW-0732">Signal</keyword>
<evidence type="ECO:0000256" key="1">
    <source>
        <dbReference type="SAM" id="MobiDB-lite"/>
    </source>
</evidence>